<name>A0A3N1L0H1_9PROT</name>
<gene>
    <name evidence="2" type="ORF">EDC65_3300</name>
</gene>
<comment type="caution">
    <text evidence="2">The sequence shown here is derived from an EMBL/GenBank/DDBJ whole genome shotgun (WGS) entry which is preliminary data.</text>
</comment>
<keyword evidence="3" id="KW-1185">Reference proteome</keyword>
<evidence type="ECO:0000256" key="1">
    <source>
        <dbReference type="SAM" id="SignalP"/>
    </source>
</evidence>
<dbReference type="Proteomes" id="UP000278222">
    <property type="component" value="Unassembled WGS sequence"/>
</dbReference>
<protein>
    <submittedName>
        <fullName evidence="2">Uncharacterized protein</fullName>
    </submittedName>
</protein>
<evidence type="ECO:0000313" key="3">
    <source>
        <dbReference type="Proteomes" id="UP000278222"/>
    </source>
</evidence>
<sequence length="129" mass="14356">MALAVASAAVSAASPALADTDCIIREFRTAKGVYQREPVEPTTEFVVEYDRVHAFLRLDCSRADPDRPAFTLRWIASGRVVRTRDLYAGVSPNWRTWDLMPAIVGPGFVQLFDRDGTLLAEEAFTVRLP</sequence>
<dbReference type="EMBL" id="RJKX01000015">
    <property type="protein sequence ID" value="ROP83956.1"/>
    <property type="molecule type" value="Genomic_DNA"/>
</dbReference>
<accession>A0A3N1L0H1</accession>
<evidence type="ECO:0000313" key="2">
    <source>
        <dbReference type="EMBL" id="ROP83956.1"/>
    </source>
</evidence>
<feature type="chain" id="PRO_5018065517" evidence="1">
    <location>
        <begin position="19"/>
        <end position="129"/>
    </location>
</feature>
<dbReference type="RefSeq" id="WP_123691478.1">
    <property type="nucleotide sequence ID" value="NZ_AP019700.1"/>
</dbReference>
<organism evidence="2 3">
    <name type="scientific">Stella humosa</name>
    <dbReference type="NCBI Taxonomy" id="94"/>
    <lineage>
        <taxon>Bacteria</taxon>
        <taxon>Pseudomonadati</taxon>
        <taxon>Pseudomonadota</taxon>
        <taxon>Alphaproteobacteria</taxon>
        <taxon>Rhodospirillales</taxon>
        <taxon>Stellaceae</taxon>
        <taxon>Stella</taxon>
    </lineage>
</organism>
<feature type="signal peptide" evidence="1">
    <location>
        <begin position="1"/>
        <end position="18"/>
    </location>
</feature>
<dbReference type="AlphaFoldDB" id="A0A3N1L0H1"/>
<proteinExistence type="predicted"/>
<keyword evidence="1" id="KW-0732">Signal</keyword>
<reference evidence="2 3" key="1">
    <citation type="submission" date="2018-11" db="EMBL/GenBank/DDBJ databases">
        <title>Genomic Encyclopedia of Type Strains, Phase IV (KMG-IV): sequencing the most valuable type-strain genomes for metagenomic binning, comparative biology and taxonomic classification.</title>
        <authorList>
            <person name="Goeker M."/>
        </authorList>
    </citation>
    <scope>NUCLEOTIDE SEQUENCE [LARGE SCALE GENOMIC DNA]</scope>
    <source>
        <strain evidence="2 3">DSM 5900</strain>
    </source>
</reference>